<dbReference type="Proteomes" id="UP000315750">
    <property type="component" value="Chromosome"/>
</dbReference>
<evidence type="ECO:0000313" key="3">
    <source>
        <dbReference type="EMBL" id="QDU57518.1"/>
    </source>
</evidence>
<dbReference type="PROSITE" id="PS51903">
    <property type="entry name" value="CLP_R"/>
    <property type="match status" value="1"/>
</dbReference>
<evidence type="ECO:0000313" key="4">
    <source>
        <dbReference type="Proteomes" id="UP000315750"/>
    </source>
</evidence>
<gene>
    <name evidence="3" type="primary">clpC1</name>
    <name evidence="3" type="ORF">Pan181_37360</name>
</gene>
<dbReference type="SUPFAM" id="SSF81923">
    <property type="entry name" value="Double Clp-N motif"/>
    <property type="match status" value="1"/>
</dbReference>
<keyword evidence="3" id="KW-0547">Nucleotide-binding</keyword>
<evidence type="ECO:0000259" key="2">
    <source>
        <dbReference type="PROSITE" id="PS51903"/>
    </source>
</evidence>
<accession>A0A518AS37</accession>
<keyword evidence="3" id="KW-0067">ATP-binding</keyword>
<dbReference type="RefSeq" id="WP_145248741.1">
    <property type="nucleotide sequence ID" value="NZ_CP036278.1"/>
</dbReference>
<evidence type="ECO:0000256" key="1">
    <source>
        <dbReference type="PROSITE-ProRule" id="PRU01251"/>
    </source>
</evidence>
<dbReference type="GO" id="GO:0006508">
    <property type="term" value="P:proteolysis"/>
    <property type="evidence" value="ECO:0007669"/>
    <property type="project" value="UniProtKB-KW"/>
</dbReference>
<keyword evidence="3" id="KW-0645">Protease</keyword>
<reference evidence="3 4" key="1">
    <citation type="submission" date="2019-02" db="EMBL/GenBank/DDBJ databases">
        <title>Deep-cultivation of Planctomycetes and their phenomic and genomic characterization uncovers novel biology.</title>
        <authorList>
            <person name="Wiegand S."/>
            <person name="Jogler M."/>
            <person name="Boedeker C."/>
            <person name="Pinto D."/>
            <person name="Vollmers J."/>
            <person name="Rivas-Marin E."/>
            <person name="Kohn T."/>
            <person name="Peeters S.H."/>
            <person name="Heuer A."/>
            <person name="Rast P."/>
            <person name="Oberbeckmann S."/>
            <person name="Bunk B."/>
            <person name="Jeske O."/>
            <person name="Meyerdierks A."/>
            <person name="Storesund J.E."/>
            <person name="Kallscheuer N."/>
            <person name="Luecker S."/>
            <person name="Lage O.M."/>
            <person name="Pohl T."/>
            <person name="Merkel B.J."/>
            <person name="Hornburger P."/>
            <person name="Mueller R.-W."/>
            <person name="Bruemmer F."/>
            <person name="Labrenz M."/>
            <person name="Spormann A.M."/>
            <person name="Op den Camp H."/>
            <person name="Overmann J."/>
            <person name="Amann R."/>
            <person name="Jetten M.S.M."/>
            <person name="Mascher T."/>
            <person name="Medema M.H."/>
            <person name="Devos D.P."/>
            <person name="Kaster A.-K."/>
            <person name="Ovreas L."/>
            <person name="Rohde M."/>
            <person name="Galperin M.Y."/>
            <person name="Jogler C."/>
        </authorList>
    </citation>
    <scope>NUCLEOTIDE SEQUENCE [LARGE SCALE GENOMIC DNA]</scope>
    <source>
        <strain evidence="3 4">Pan181</strain>
    </source>
</reference>
<dbReference type="InterPro" id="IPR036628">
    <property type="entry name" value="Clp_N_dom_sf"/>
</dbReference>
<dbReference type="InterPro" id="IPR004176">
    <property type="entry name" value="Clp_R_N"/>
</dbReference>
<keyword evidence="3" id="KW-0378">Hydrolase</keyword>
<dbReference type="GO" id="GO:0005524">
    <property type="term" value="F:ATP binding"/>
    <property type="evidence" value="ECO:0007669"/>
    <property type="project" value="UniProtKB-KW"/>
</dbReference>
<keyword evidence="1" id="KW-0677">Repeat</keyword>
<sequence length="471" mass="52990">MAFDKFTERARRIVDFAREEATQLGCDYVDSAHLLLGMLREGSGVAGCVLKHEDVDANKVREACEQHREGTDISLEEFESRCLAQVDWLGHNYAGTEHCILAICSLPDCLATQVLAKLGVTPEELCREVFCLLGHEEQFELWLDGQQRSPRDMKGEENVSMADYDSEITFPCFAGCSGYREESEVYLTEFSKEVAGKLCMPLFATRHLVEEYHQNDYVQHDSREELTIHAFEAGDELADYFLFRWVHGAGDILHYVLFDGSLNDIVVPRLVSRLIYHYDSDSLIKYLRHSPFYDGVPDAVEGEVYRRFPTERLPFDIGPFVLLPGGNIRLPEGRFIESDGSGQLCLLDDDRAIVNLILAGSEMTFWGGKMQFARGQWPTQVVFSSKDTGNWEYSFDPEKGWEERRLAGEASVNANADAPAGFMRCQVCGLWNAVDALECKVCKADLTVPHCSRCGAELEEEADGCKACEGD</sequence>
<dbReference type="OrthoDB" id="286279at2"/>
<dbReference type="GO" id="GO:0008233">
    <property type="term" value="F:peptidase activity"/>
    <property type="evidence" value="ECO:0007669"/>
    <property type="project" value="UniProtKB-KW"/>
</dbReference>
<dbReference type="KEGG" id="amuc:Pan181_37360"/>
<dbReference type="EMBL" id="CP036278">
    <property type="protein sequence ID" value="QDU57518.1"/>
    <property type="molecule type" value="Genomic_DNA"/>
</dbReference>
<dbReference type="Pfam" id="PF02861">
    <property type="entry name" value="Clp_N"/>
    <property type="match status" value="1"/>
</dbReference>
<keyword evidence="4" id="KW-1185">Reference proteome</keyword>
<dbReference type="AlphaFoldDB" id="A0A518AS37"/>
<dbReference type="Gene3D" id="1.10.1780.10">
    <property type="entry name" value="Clp, N-terminal domain"/>
    <property type="match status" value="2"/>
</dbReference>
<organism evidence="3 4">
    <name type="scientific">Aeoliella mucimassa</name>
    <dbReference type="NCBI Taxonomy" id="2527972"/>
    <lineage>
        <taxon>Bacteria</taxon>
        <taxon>Pseudomonadati</taxon>
        <taxon>Planctomycetota</taxon>
        <taxon>Planctomycetia</taxon>
        <taxon>Pirellulales</taxon>
        <taxon>Lacipirellulaceae</taxon>
        <taxon>Aeoliella</taxon>
    </lineage>
</organism>
<name>A0A518AS37_9BACT</name>
<protein>
    <submittedName>
        <fullName evidence="3">ATP-dependent Clp protease ATP-binding subunit ClpC1</fullName>
    </submittedName>
</protein>
<proteinExistence type="predicted"/>
<feature type="domain" description="Clp R" evidence="2">
    <location>
        <begin position="3"/>
        <end position="135"/>
    </location>
</feature>